<protein>
    <recommendedName>
        <fullName evidence="2">DUF676 domain-containing protein</fullName>
    </recommendedName>
</protein>
<accession>B8C7U6</accession>
<dbReference type="GeneID" id="7443484"/>
<evidence type="ECO:0000313" key="4">
    <source>
        <dbReference type="Proteomes" id="UP000001449"/>
    </source>
</evidence>
<gene>
    <name evidence="3" type="ORF">THAPSDRAFT_7898</name>
</gene>
<dbReference type="EMBL" id="CM000645">
    <property type="protein sequence ID" value="EED90168.1"/>
    <property type="molecule type" value="Genomic_DNA"/>
</dbReference>
<dbReference type="PANTHER" id="PTHR12482:SF62">
    <property type="entry name" value="LIPASE ROG1-RELATED"/>
    <property type="match status" value="1"/>
</dbReference>
<dbReference type="InterPro" id="IPR029058">
    <property type="entry name" value="AB_hydrolase_fold"/>
</dbReference>
<dbReference type="SUPFAM" id="SSF53474">
    <property type="entry name" value="alpha/beta-Hydrolases"/>
    <property type="match status" value="1"/>
</dbReference>
<dbReference type="InterPro" id="IPR007751">
    <property type="entry name" value="DUF676_lipase-like"/>
</dbReference>
<dbReference type="KEGG" id="tps:THAPSDRAFT_7898"/>
<feature type="region of interest" description="Disordered" evidence="1">
    <location>
        <begin position="534"/>
        <end position="558"/>
    </location>
</feature>
<dbReference type="RefSeq" id="XP_002292193.1">
    <property type="nucleotide sequence ID" value="XM_002292157.1"/>
</dbReference>
<dbReference type="Proteomes" id="UP000001449">
    <property type="component" value="Chromosome 9"/>
</dbReference>
<dbReference type="HOGENOM" id="CLU_439125_0_0_1"/>
<dbReference type="AlphaFoldDB" id="B8C7U6"/>
<feature type="region of interest" description="Disordered" evidence="1">
    <location>
        <begin position="185"/>
        <end position="210"/>
    </location>
</feature>
<reference evidence="3 4" key="1">
    <citation type="journal article" date="2004" name="Science">
        <title>The genome of the diatom Thalassiosira pseudonana: ecology, evolution, and metabolism.</title>
        <authorList>
            <person name="Armbrust E.V."/>
            <person name="Berges J.A."/>
            <person name="Bowler C."/>
            <person name="Green B.R."/>
            <person name="Martinez D."/>
            <person name="Putnam N.H."/>
            <person name="Zhou S."/>
            <person name="Allen A.E."/>
            <person name="Apt K.E."/>
            <person name="Bechner M."/>
            <person name="Brzezinski M.A."/>
            <person name="Chaal B.K."/>
            <person name="Chiovitti A."/>
            <person name="Davis A.K."/>
            <person name="Demarest M.S."/>
            <person name="Detter J.C."/>
            <person name="Glavina T."/>
            <person name="Goodstein D."/>
            <person name="Hadi M.Z."/>
            <person name="Hellsten U."/>
            <person name="Hildebrand M."/>
            <person name="Jenkins B.D."/>
            <person name="Jurka J."/>
            <person name="Kapitonov V.V."/>
            <person name="Kroger N."/>
            <person name="Lau W.W."/>
            <person name="Lane T.W."/>
            <person name="Larimer F.W."/>
            <person name="Lippmeier J.C."/>
            <person name="Lucas S."/>
            <person name="Medina M."/>
            <person name="Montsant A."/>
            <person name="Obornik M."/>
            <person name="Parker M.S."/>
            <person name="Palenik B."/>
            <person name="Pazour G.J."/>
            <person name="Richardson P.M."/>
            <person name="Rynearson T.A."/>
            <person name="Saito M.A."/>
            <person name="Schwartz D.C."/>
            <person name="Thamatrakoln K."/>
            <person name="Valentin K."/>
            <person name="Vardi A."/>
            <person name="Wilkerson F.P."/>
            <person name="Rokhsar D.S."/>
        </authorList>
    </citation>
    <scope>NUCLEOTIDE SEQUENCE [LARGE SCALE GENOMIC DNA]</scope>
    <source>
        <strain evidence="3 4">CCMP1335</strain>
    </source>
</reference>
<keyword evidence="4" id="KW-1185">Reference proteome</keyword>
<dbReference type="InParanoid" id="B8C7U6"/>
<reference evidence="3 4" key="2">
    <citation type="journal article" date="2008" name="Nature">
        <title>The Phaeodactylum genome reveals the evolutionary history of diatom genomes.</title>
        <authorList>
            <person name="Bowler C."/>
            <person name="Allen A.E."/>
            <person name="Badger J.H."/>
            <person name="Grimwood J."/>
            <person name="Jabbari K."/>
            <person name="Kuo A."/>
            <person name="Maheswari U."/>
            <person name="Martens C."/>
            <person name="Maumus F."/>
            <person name="Otillar R.P."/>
            <person name="Rayko E."/>
            <person name="Salamov A."/>
            <person name="Vandepoele K."/>
            <person name="Beszteri B."/>
            <person name="Gruber A."/>
            <person name="Heijde M."/>
            <person name="Katinka M."/>
            <person name="Mock T."/>
            <person name="Valentin K."/>
            <person name="Verret F."/>
            <person name="Berges J.A."/>
            <person name="Brownlee C."/>
            <person name="Cadoret J.P."/>
            <person name="Chiovitti A."/>
            <person name="Choi C.J."/>
            <person name="Coesel S."/>
            <person name="De Martino A."/>
            <person name="Detter J.C."/>
            <person name="Durkin C."/>
            <person name="Falciatore A."/>
            <person name="Fournet J."/>
            <person name="Haruta M."/>
            <person name="Huysman M.J."/>
            <person name="Jenkins B.D."/>
            <person name="Jiroutova K."/>
            <person name="Jorgensen R.E."/>
            <person name="Joubert Y."/>
            <person name="Kaplan A."/>
            <person name="Kroger N."/>
            <person name="Kroth P.G."/>
            <person name="La Roche J."/>
            <person name="Lindquist E."/>
            <person name="Lommer M."/>
            <person name="Martin-Jezequel V."/>
            <person name="Lopez P.J."/>
            <person name="Lucas S."/>
            <person name="Mangogna M."/>
            <person name="McGinnis K."/>
            <person name="Medlin L.K."/>
            <person name="Montsant A."/>
            <person name="Oudot-Le Secq M.P."/>
            <person name="Napoli C."/>
            <person name="Obornik M."/>
            <person name="Parker M.S."/>
            <person name="Petit J.L."/>
            <person name="Porcel B.M."/>
            <person name="Poulsen N."/>
            <person name="Robison M."/>
            <person name="Rychlewski L."/>
            <person name="Rynearson T.A."/>
            <person name="Schmutz J."/>
            <person name="Shapiro H."/>
            <person name="Siaut M."/>
            <person name="Stanley M."/>
            <person name="Sussman M.R."/>
            <person name="Taylor A.R."/>
            <person name="Vardi A."/>
            <person name="von Dassow P."/>
            <person name="Vyverman W."/>
            <person name="Willis A."/>
            <person name="Wyrwicz L.S."/>
            <person name="Rokhsar D.S."/>
            <person name="Weissenbach J."/>
            <person name="Armbrust E.V."/>
            <person name="Green B.R."/>
            <person name="Van de Peer Y."/>
            <person name="Grigoriev I.V."/>
        </authorList>
    </citation>
    <scope>NUCLEOTIDE SEQUENCE [LARGE SCALE GENOMIC DNA]</scope>
    <source>
        <strain evidence="3 4">CCMP1335</strain>
    </source>
</reference>
<evidence type="ECO:0000256" key="1">
    <source>
        <dbReference type="SAM" id="MobiDB-lite"/>
    </source>
</evidence>
<evidence type="ECO:0000313" key="3">
    <source>
        <dbReference type="EMBL" id="EED90168.1"/>
    </source>
</evidence>
<dbReference type="InterPro" id="IPR044294">
    <property type="entry name" value="Lipase-like"/>
</dbReference>
<sequence>MGASQSSSPPSSSLEEGTASIISPTSAGGAGGGAGVRLSASMNSVNRDGLANDIDVDTDIVSRQHATYEPPSSPVHPLAHYIFLVHGWLGNDLEMSYLEKAFANSIHMNDNDDDESDGMPLAKRVRRSPSQLAALANAKEAAETVMARAIIVHSVKCNVGKTHDGIKNGGRRLANEIVDFIQSDVQKRASQHDNTDNDTEESKDDNAEEKHVTYSIVGNSLGGLYARYAISLLPIQLQIPRNIQSSASISEEDATNNKTKINLHPNIFCTTATPHLGVSRHTYLPIPRFAETIIGSGMGKTGKDLFRLNSDKNTVAAATNVAATTTEVVVGVAGGLMKRLSSTKDINANGETDYSENEEDIECIIRNMCLQDKYLKPLSNFRERIAYANAYRTDFQVPTETAAFLNVESDVSHKVIASRDFNKPVKDVGGEEAEKEGTERERNIAIEKDGNVSYDAVPPFVVAVVRTEHQLPQEDAASVSNELLNMSQTLDALGWTKVFIDVRKSIPLPGIPKPSWILPPPNSSLDHLIQERSGAVTGSASNDTTEQSADATATAKSAHGECVVTSRELAQSTSVGDSLHFPLGHTVMVANSKSERYSKLNSQGRPVMDKLAEDMVRDVLLFG</sequence>
<name>B8C7U6_THAPS</name>
<feature type="region of interest" description="Disordered" evidence="1">
    <location>
        <begin position="1"/>
        <end position="34"/>
    </location>
</feature>
<dbReference type="GO" id="GO:0006629">
    <property type="term" value="P:lipid metabolic process"/>
    <property type="evidence" value="ECO:0000318"/>
    <property type="project" value="GO_Central"/>
</dbReference>
<evidence type="ECO:0000259" key="2">
    <source>
        <dbReference type="Pfam" id="PF05057"/>
    </source>
</evidence>
<organism evidence="3 4">
    <name type="scientific">Thalassiosira pseudonana</name>
    <name type="common">Marine diatom</name>
    <name type="synonym">Cyclotella nana</name>
    <dbReference type="NCBI Taxonomy" id="35128"/>
    <lineage>
        <taxon>Eukaryota</taxon>
        <taxon>Sar</taxon>
        <taxon>Stramenopiles</taxon>
        <taxon>Ochrophyta</taxon>
        <taxon>Bacillariophyta</taxon>
        <taxon>Coscinodiscophyceae</taxon>
        <taxon>Thalassiosirophycidae</taxon>
        <taxon>Thalassiosirales</taxon>
        <taxon>Thalassiosiraceae</taxon>
        <taxon>Thalassiosira</taxon>
    </lineage>
</organism>
<feature type="domain" description="DUF676" evidence="2">
    <location>
        <begin position="132"/>
        <end position="392"/>
    </location>
</feature>
<feature type="compositionally biased region" description="Low complexity" evidence="1">
    <location>
        <begin position="1"/>
        <end position="13"/>
    </location>
</feature>
<dbReference type="PANTHER" id="PTHR12482">
    <property type="entry name" value="LIPASE ROG1-RELATED-RELATED"/>
    <property type="match status" value="1"/>
</dbReference>
<dbReference type="Pfam" id="PF05057">
    <property type="entry name" value="DUF676"/>
    <property type="match status" value="1"/>
</dbReference>
<dbReference type="Gene3D" id="3.40.50.1820">
    <property type="entry name" value="alpha/beta hydrolase"/>
    <property type="match status" value="1"/>
</dbReference>
<dbReference type="eggNOG" id="KOG4372">
    <property type="taxonomic scope" value="Eukaryota"/>
</dbReference>
<proteinExistence type="predicted"/>
<feature type="compositionally biased region" description="Basic and acidic residues" evidence="1">
    <location>
        <begin position="185"/>
        <end position="195"/>
    </location>
</feature>
<dbReference type="PaxDb" id="35128-Thaps7898"/>
<feature type="compositionally biased region" description="Polar residues" evidence="1">
    <location>
        <begin position="536"/>
        <end position="555"/>
    </location>
</feature>